<feature type="region of interest" description="Disordered" evidence="5">
    <location>
        <begin position="340"/>
        <end position="361"/>
    </location>
</feature>
<dbReference type="InterPro" id="IPR005821">
    <property type="entry name" value="Ion_trans_dom"/>
</dbReference>
<sequence length="736" mass="83010">MDPKHSQTRRSRASNESTRLLQRTAVSLSPGQQNAMWRRAVAKTPRSLRKDIWTVLRYRTSIPHDSGLQFMSYVLELCILTLILMNVLLAISESSAVNDPTAQPPSFRSDWYQIFLLVSTVIFSVEYALRIWSCVEDDRYNTPWIGRFRWMLQPMSIIDLVALIPFYLELCVEQMLTPEYQGGLTIRGLRLLRIVSFLRLERSYSAMKNLRVIFVRKKEEFLVVSYLTAVLVLVSSTTIFFLENTAQPDVFSSIGVCAWWSIETITSLGYGDIVPKTNAGRFFSSLLALWGIILFTIPGAVLGSGFIEVMLDKQRTEEEEAFNLALRESFESANECHMTFHSDNEGDGTPRGPTPPGGTRTFRNLSPRVTSLLRLEGLHQKVDEVVMTQVSLRSINAAAAASVANVPIVISTQRAMQLELRDQAAQLEAMSKMLQTLVAASASTSASGSPTSPTVPSTGRRALTTWSTDASARSRTSSFRTRCRCCCRPARLMLHLLRPRQAPTLRPHSRALTNMLAGLTGKNERAHDASVDASENAPQHDLVLDRFCLRHFDDPDYKGTQIKFDKAEFERRVNEIYLERSKELVDGYAPFCKHLFIENFTDARCSVVKITQSNSRLLLSEYEARAAHELPVLVRWFPSHSVTPVVAKYLDIILYSREQIRKENEATGQPNEEGHQDAPWGIISVKAQDVDYELPMNPITLMRNALGKEEGGSGVPLNRDAYMKSVEYWKNHAIVK</sequence>
<name>A0AAV2YR16_9STRA</name>
<evidence type="ECO:0000256" key="6">
    <source>
        <dbReference type="SAM" id="Phobius"/>
    </source>
</evidence>
<dbReference type="Pfam" id="PF00520">
    <property type="entry name" value="Ion_trans"/>
    <property type="match status" value="1"/>
</dbReference>
<dbReference type="AlphaFoldDB" id="A0AAV2YR16"/>
<dbReference type="GO" id="GO:0016020">
    <property type="term" value="C:membrane"/>
    <property type="evidence" value="ECO:0007669"/>
    <property type="project" value="UniProtKB-SubCell"/>
</dbReference>
<reference evidence="8" key="2">
    <citation type="journal article" date="2023" name="Microbiol Resour">
        <title>Decontamination and Annotation of the Draft Genome Sequence of the Oomycete Lagenidium giganteum ARSEF 373.</title>
        <authorList>
            <person name="Morgan W.R."/>
            <person name="Tartar A."/>
        </authorList>
    </citation>
    <scope>NUCLEOTIDE SEQUENCE</scope>
    <source>
        <strain evidence="8">ARSEF 373</strain>
    </source>
</reference>
<dbReference type="InterPro" id="IPR021610">
    <property type="entry name" value="DUF3228"/>
</dbReference>
<dbReference type="GO" id="GO:0005216">
    <property type="term" value="F:monoatomic ion channel activity"/>
    <property type="evidence" value="ECO:0007669"/>
    <property type="project" value="InterPro"/>
</dbReference>
<keyword evidence="2 6" id="KW-0812">Transmembrane</keyword>
<dbReference type="InterPro" id="IPR027359">
    <property type="entry name" value="Volt_channel_dom_sf"/>
</dbReference>
<dbReference type="Gene3D" id="1.20.120.350">
    <property type="entry name" value="Voltage-gated potassium channels. Chain C"/>
    <property type="match status" value="1"/>
</dbReference>
<evidence type="ECO:0000256" key="4">
    <source>
        <dbReference type="ARBA" id="ARBA00023136"/>
    </source>
</evidence>
<dbReference type="PRINTS" id="PR00169">
    <property type="entry name" value="KCHANNEL"/>
</dbReference>
<keyword evidence="9" id="KW-1185">Reference proteome</keyword>
<evidence type="ECO:0000256" key="1">
    <source>
        <dbReference type="ARBA" id="ARBA00004141"/>
    </source>
</evidence>
<comment type="caution">
    <text evidence="8">The sequence shown here is derived from an EMBL/GenBank/DDBJ whole genome shotgun (WGS) entry which is preliminary data.</text>
</comment>
<dbReference type="PANTHER" id="PTHR38666">
    <property type="match status" value="1"/>
</dbReference>
<evidence type="ECO:0000256" key="2">
    <source>
        <dbReference type="ARBA" id="ARBA00022692"/>
    </source>
</evidence>
<comment type="subcellular location">
    <subcellularLocation>
        <location evidence="1">Membrane</location>
        <topology evidence="1">Multi-pass membrane protein</topology>
    </subcellularLocation>
</comment>
<feature type="transmembrane region" description="Helical" evidence="6">
    <location>
        <begin position="221"/>
        <end position="242"/>
    </location>
</feature>
<feature type="transmembrane region" description="Helical" evidence="6">
    <location>
        <begin position="111"/>
        <end position="129"/>
    </location>
</feature>
<dbReference type="PANTHER" id="PTHR38666:SF2">
    <property type="entry name" value="FLAGELLAR ASSOCIATED PROTEIN"/>
    <property type="match status" value="1"/>
</dbReference>
<feature type="transmembrane region" description="Helical" evidence="6">
    <location>
        <begin position="287"/>
        <end position="307"/>
    </location>
</feature>
<gene>
    <name evidence="8" type="ORF">N0F65_002456</name>
</gene>
<protein>
    <recommendedName>
        <fullName evidence="7">Ion transport domain-containing protein</fullName>
    </recommendedName>
</protein>
<evidence type="ECO:0000313" key="8">
    <source>
        <dbReference type="EMBL" id="DAZ95659.1"/>
    </source>
</evidence>
<dbReference type="Proteomes" id="UP001146120">
    <property type="component" value="Unassembled WGS sequence"/>
</dbReference>
<keyword evidence="3 6" id="KW-1133">Transmembrane helix</keyword>
<dbReference type="Pfam" id="PF11539">
    <property type="entry name" value="DUF3228"/>
    <property type="match status" value="1"/>
</dbReference>
<dbReference type="EMBL" id="DAKRPA010000195">
    <property type="protein sequence ID" value="DAZ95659.1"/>
    <property type="molecule type" value="Genomic_DNA"/>
</dbReference>
<reference evidence="8" key="1">
    <citation type="submission" date="2022-11" db="EMBL/GenBank/DDBJ databases">
        <authorList>
            <person name="Morgan W.R."/>
            <person name="Tartar A."/>
        </authorList>
    </citation>
    <scope>NUCLEOTIDE SEQUENCE</scope>
    <source>
        <strain evidence="8">ARSEF 373</strain>
    </source>
</reference>
<keyword evidence="4 6" id="KW-0472">Membrane</keyword>
<dbReference type="Gene3D" id="3.30.2310.50">
    <property type="entry name" value="Protein of unknown function (DUF3228), domain 1"/>
    <property type="match status" value="2"/>
</dbReference>
<accession>A0AAV2YR16</accession>
<organism evidence="8 9">
    <name type="scientific">Lagenidium giganteum</name>
    <dbReference type="NCBI Taxonomy" id="4803"/>
    <lineage>
        <taxon>Eukaryota</taxon>
        <taxon>Sar</taxon>
        <taxon>Stramenopiles</taxon>
        <taxon>Oomycota</taxon>
        <taxon>Peronosporomycetes</taxon>
        <taxon>Pythiales</taxon>
        <taxon>Pythiaceae</taxon>
    </lineage>
</organism>
<evidence type="ECO:0000256" key="5">
    <source>
        <dbReference type="SAM" id="MobiDB-lite"/>
    </source>
</evidence>
<evidence type="ECO:0000259" key="7">
    <source>
        <dbReference type="Pfam" id="PF00520"/>
    </source>
</evidence>
<dbReference type="SUPFAM" id="SSF81324">
    <property type="entry name" value="Voltage-gated potassium channels"/>
    <property type="match status" value="1"/>
</dbReference>
<evidence type="ECO:0000313" key="9">
    <source>
        <dbReference type="Proteomes" id="UP001146120"/>
    </source>
</evidence>
<feature type="transmembrane region" description="Helical" evidence="6">
    <location>
        <begin position="70"/>
        <end position="91"/>
    </location>
</feature>
<feature type="domain" description="Ion transport" evidence="7">
    <location>
        <begin position="73"/>
        <end position="308"/>
    </location>
</feature>
<evidence type="ECO:0000256" key="3">
    <source>
        <dbReference type="ARBA" id="ARBA00022989"/>
    </source>
</evidence>
<proteinExistence type="predicted"/>
<dbReference type="Gene3D" id="1.10.287.70">
    <property type="match status" value="1"/>
</dbReference>